<keyword evidence="2" id="KW-1185">Reference proteome</keyword>
<dbReference type="AlphaFoldDB" id="B0C0S8"/>
<dbReference type="HOGENOM" id="CLU_3148187_0_0_3"/>
<name>B0C0S8_ACAM1</name>
<organism evidence="1 2">
    <name type="scientific">Acaryochloris marina (strain MBIC 11017)</name>
    <dbReference type="NCBI Taxonomy" id="329726"/>
    <lineage>
        <taxon>Bacteria</taxon>
        <taxon>Bacillati</taxon>
        <taxon>Cyanobacteriota</taxon>
        <taxon>Cyanophyceae</taxon>
        <taxon>Acaryochloridales</taxon>
        <taxon>Acaryochloridaceae</taxon>
        <taxon>Acaryochloris</taxon>
    </lineage>
</organism>
<dbReference type="Proteomes" id="UP000000268">
    <property type="component" value="Chromosome"/>
</dbReference>
<accession>B0C0S8</accession>
<proteinExistence type="predicted"/>
<reference evidence="1 2" key="1">
    <citation type="journal article" date="2008" name="Proc. Natl. Acad. Sci. U.S.A.">
        <title>Niche adaptation and genome expansion in the chlorophyll d-producing cyanobacterium Acaryochloris marina.</title>
        <authorList>
            <person name="Swingley W.D."/>
            <person name="Chen M."/>
            <person name="Cheung P.C."/>
            <person name="Conrad A.L."/>
            <person name="Dejesa L.C."/>
            <person name="Hao J."/>
            <person name="Honchak B.M."/>
            <person name="Karbach L.E."/>
            <person name="Kurdoglu A."/>
            <person name="Lahiri S."/>
            <person name="Mastrian S.D."/>
            <person name="Miyashita H."/>
            <person name="Page L."/>
            <person name="Ramakrishna P."/>
            <person name="Satoh S."/>
            <person name="Sattley W.M."/>
            <person name="Shimada Y."/>
            <person name="Taylor H.L."/>
            <person name="Tomo T."/>
            <person name="Tsuchiya T."/>
            <person name="Wang Z.T."/>
            <person name="Raymond J."/>
            <person name="Mimuro M."/>
            <person name="Blankenship R.E."/>
            <person name="Touchman J.W."/>
        </authorList>
    </citation>
    <scope>NUCLEOTIDE SEQUENCE [LARGE SCALE GENOMIC DNA]</scope>
    <source>
        <strain evidence="2">MBIC 11017</strain>
    </source>
</reference>
<dbReference type="KEGG" id="amr:AM1_1012"/>
<gene>
    <name evidence="1" type="ordered locus">AM1_1012</name>
</gene>
<sequence>MILSQSSPERSLNISKLTRHLRVPTPDNHTLKEEIYLTEVDGAVGVGM</sequence>
<dbReference type="STRING" id="329726.AM1_1012"/>
<evidence type="ECO:0000313" key="2">
    <source>
        <dbReference type="Proteomes" id="UP000000268"/>
    </source>
</evidence>
<evidence type="ECO:0000313" key="1">
    <source>
        <dbReference type="EMBL" id="ABW26052.1"/>
    </source>
</evidence>
<dbReference type="EMBL" id="CP000828">
    <property type="protein sequence ID" value="ABW26052.1"/>
    <property type="molecule type" value="Genomic_DNA"/>
</dbReference>
<protein>
    <submittedName>
        <fullName evidence="1">Uncharacterized protein</fullName>
    </submittedName>
</protein>